<evidence type="ECO:0000256" key="2">
    <source>
        <dbReference type="SAM" id="SignalP"/>
    </source>
</evidence>
<feature type="compositionally biased region" description="Low complexity" evidence="1">
    <location>
        <begin position="432"/>
        <end position="453"/>
    </location>
</feature>
<dbReference type="EMBL" id="CP003364">
    <property type="protein sequence ID" value="AGA29185.1"/>
    <property type="molecule type" value="Genomic_DNA"/>
</dbReference>
<sequence length="771" mass="81131">MHTLRTSTRLLLLPLLCLAGCASTSGVSSKMQTVASVGDKKYPVVTGEPGSSIVADVTPTEPSVRSKGRISGRVVDETGEPLPNVRVRLAVGNTPGGQLIRATTDRTGAFTLNGVRAGSAHTVIAEWEDGVEYLTGRSVVDAPDTNVRITLAPSGTESKTANAPIRPNRISPISDKSSTMDEDEEDEAVVDAPRLSARKSRVNEEDLPPAREAESFSPPAGTRTPETTPRQGAGTSGRVRWRRVGSDGVTHQDTRPASEPGENASSALQDPETREAGAFASNVADEDEGPNPLPPALEPGQSPPAREVDPLPRARKPRRPAPASDDDDPLPPAREPGQMSIAAPVRTKPRPPAQLPEVEPEPAPASSEANPLPPALEPGRDGDVSSAETNQAPASELEPEKRPSSSAPSDLAFLPPAVEAGQAEKPAPAPVPASIEEAPAASADLLALSETTSPALSDLPSPVEAAPSEGKPVASTPPPVAEVAATLGKDALAESSPFESPRFGPAPTSVPAVVAAVADQSVFEAGSDAPATDVLPASPPDTRKRPTWKELAALAPKIPPAPIEKGKGVEPSASLPTRPVAQTVSLERPPTTQTSSRAAPPQAKADVGGAFCDYDAKHRKINDFRLPDLEGRPVRFQELDADLVLIDFWGTWCQPCLRSVPHLIELQKRMGTSKLKVVGIACEQGPLADRAKAVSQEVRRLGINYPVLLSGMDGPCPLQEALKVQAYPTLILVDRQGRIVWQDQGATPVTLARLDRFLGSASKKSEETRRY</sequence>
<dbReference type="InterPro" id="IPR013784">
    <property type="entry name" value="Carb-bd-like_fold"/>
</dbReference>
<dbReference type="STRING" id="886293.Sinac_5031"/>
<accession>L0DK13</accession>
<organism evidence="4 5">
    <name type="scientific">Singulisphaera acidiphila (strain ATCC BAA-1392 / DSM 18658 / VKM B-2454 / MOB10)</name>
    <dbReference type="NCBI Taxonomy" id="886293"/>
    <lineage>
        <taxon>Bacteria</taxon>
        <taxon>Pseudomonadati</taxon>
        <taxon>Planctomycetota</taxon>
        <taxon>Planctomycetia</taxon>
        <taxon>Isosphaerales</taxon>
        <taxon>Isosphaeraceae</taxon>
        <taxon>Singulisphaera</taxon>
    </lineage>
</organism>
<evidence type="ECO:0000256" key="1">
    <source>
        <dbReference type="SAM" id="MobiDB-lite"/>
    </source>
</evidence>
<feature type="compositionally biased region" description="Basic and acidic residues" evidence="1">
    <location>
        <begin position="201"/>
        <end position="214"/>
    </location>
</feature>
<dbReference type="CDD" id="cd02966">
    <property type="entry name" value="TlpA_like_family"/>
    <property type="match status" value="1"/>
</dbReference>
<dbReference type="PROSITE" id="PS51352">
    <property type="entry name" value="THIOREDOXIN_2"/>
    <property type="match status" value="1"/>
</dbReference>
<dbReference type="Gene3D" id="3.40.30.10">
    <property type="entry name" value="Glutaredoxin"/>
    <property type="match status" value="1"/>
</dbReference>
<dbReference type="InterPro" id="IPR036249">
    <property type="entry name" value="Thioredoxin-like_sf"/>
</dbReference>
<dbReference type="PRINTS" id="PR01217">
    <property type="entry name" value="PRICHEXTENSN"/>
</dbReference>
<dbReference type="GO" id="GO:0016853">
    <property type="term" value="F:isomerase activity"/>
    <property type="evidence" value="ECO:0007669"/>
    <property type="project" value="UniProtKB-KW"/>
</dbReference>
<dbReference type="HOGENOM" id="CLU_362427_0_0_0"/>
<dbReference type="eggNOG" id="COG0526">
    <property type="taxonomic scope" value="Bacteria"/>
</dbReference>
<dbReference type="AlphaFoldDB" id="L0DK13"/>
<dbReference type="GO" id="GO:0016491">
    <property type="term" value="F:oxidoreductase activity"/>
    <property type="evidence" value="ECO:0007669"/>
    <property type="project" value="InterPro"/>
</dbReference>
<keyword evidence="4" id="KW-0413">Isomerase</keyword>
<dbReference type="Pfam" id="PF08534">
    <property type="entry name" value="Redoxin"/>
    <property type="match status" value="1"/>
</dbReference>
<protein>
    <submittedName>
        <fullName evidence="4">Thiol-disulfide isomerase-like thioredoxin</fullName>
    </submittedName>
</protein>
<dbReference type="eggNOG" id="COG3170">
    <property type="taxonomic scope" value="Bacteria"/>
</dbReference>
<dbReference type="PANTHER" id="PTHR42852:SF18">
    <property type="entry name" value="CHROMOSOME UNDETERMINED SCAFFOLD_47, WHOLE GENOME SHOTGUN SEQUENCE"/>
    <property type="match status" value="1"/>
</dbReference>
<keyword evidence="5" id="KW-1185">Reference proteome</keyword>
<gene>
    <name evidence="4" type="ordered locus">Sinac_5031</name>
</gene>
<proteinExistence type="predicted"/>
<dbReference type="InterPro" id="IPR013766">
    <property type="entry name" value="Thioredoxin_domain"/>
</dbReference>
<feature type="compositionally biased region" description="Acidic residues" evidence="1">
    <location>
        <begin position="180"/>
        <end position="189"/>
    </location>
</feature>
<reference evidence="4 5" key="1">
    <citation type="submission" date="2012-02" db="EMBL/GenBank/DDBJ databases">
        <title>Complete sequence of chromosome of Singulisphaera acidiphila DSM 18658.</title>
        <authorList>
            <consortium name="US DOE Joint Genome Institute (JGI-PGF)"/>
            <person name="Lucas S."/>
            <person name="Copeland A."/>
            <person name="Lapidus A."/>
            <person name="Glavina del Rio T."/>
            <person name="Dalin E."/>
            <person name="Tice H."/>
            <person name="Bruce D."/>
            <person name="Goodwin L."/>
            <person name="Pitluck S."/>
            <person name="Peters L."/>
            <person name="Ovchinnikova G."/>
            <person name="Chertkov O."/>
            <person name="Kyrpides N."/>
            <person name="Mavromatis K."/>
            <person name="Ivanova N."/>
            <person name="Brettin T."/>
            <person name="Detter J.C."/>
            <person name="Han C."/>
            <person name="Larimer F."/>
            <person name="Land M."/>
            <person name="Hauser L."/>
            <person name="Markowitz V."/>
            <person name="Cheng J.-F."/>
            <person name="Hugenholtz P."/>
            <person name="Woyke T."/>
            <person name="Wu D."/>
            <person name="Tindall B."/>
            <person name="Pomrenke H."/>
            <person name="Brambilla E."/>
            <person name="Klenk H.-P."/>
            <person name="Eisen J.A."/>
        </authorList>
    </citation>
    <scope>NUCLEOTIDE SEQUENCE [LARGE SCALE GENOMIC DNA]</scope>
    <source>
        <strain evidence="5">ATCC BAA-1392 / DSM 18658 / VKM B-2454 / MOB10</strain>
    </source>
</reference>
<name>L0DK13_SINAD</name>
<evidence type="ECO:0000313" key="5">
    <source>
        <dbReference type="Proteomes" id="UP000010798"/>
    </source>
</evidence>
<feature type="region of interest" description="Disordered" evidence="1">
    <location>
        <begin position="524"/>
        <end position="604"/>
    </location>
</feature>
<keyword evidence="2" id="KW-0732">Signal</keyword>
<feature type="signal peptide" evidence="2">
    <location>
        <begin position="1"/>
        <end position="19"/>
    </location>
</feature>
<dbReference type="SUPFAM" id="SSF52833">
    <property type="entry name" value="Thioredoxin-like"/>
    <property type="match status" value="1"/>
</dbReference>
<feature type="compositionally biased region" description="Polar residues" evidence="1">
    <location>
        <begin position="580"/>
        <end position="597"/>
    </location>
</feature>
<dbReference type="SUPFAM" id="SSF49452">
    <property type="entry name" value="Starch-binding domain-like"/>
    <property type="match status" value="1"/>
</dbReference>
<dbReference type="InterPro" id="IPR013740">
    <property type="entry name" value="Redoxin"/>
</dbReference>
<dbReference type="Gene3D" id="2.60.40.1120">
    <property type="entry name" value="Carboxypeptidase-like, regulatory domain"/>
    <property type="match status" value="1"/>
</dbReference>
<dbReference type="Pfam" id="PF13620">
    <property type="entry name" value="CarboxypepD_reg"/>
    <property type="match status" value="1"/>
</dbReference>
<evidence type="ECO:0000313" key="4">
    <source>
        <dbReference type="EMBL" id="AGA29185.1"/>
    </source>
</evidence>
<dbReference type="KEGG" id="saci:Sinac_5031"/>
<evidence type="ECO:0000259" key="3">
    <source>
        <dbReference type="PROSITE" id="PS51352"/>
    </source>
</evidence>
<dbReference type="PANTHER" id="PTHR42852">
    <property type="entry name" value="THIOL:DISULFIDE INTERCHANGE PROTEIN DSBE"/>
    <property type="match status" value="1"/>
</dbReference>
<feature type="region of interest" description="Disordered" evidence="1">
    <location>
        <begin position="150"/>
        <end position="508"/>
    </location>
</feature>
<dbReference type="Proteomes" id="UP000010798">
    <property type="component" value="Chromosome"/>
</dbReference>
<dbReference type="GO" id="GO:0030246">
    <property type="term" value="F:carbohydrate binding"/>
    <property type="evidence" value="ECO:0007669"/>
    <property type="project" value="InterPro"/>
</dbReference>
<dbReference type="InterPro" id="IPR050553">
    <property type="entry name" value="Thioredoxin_ResA/DsbE_sf"/>
</dbReference>
<feature type="chain" id="PRO_5003940214" evidence="2">
    <location>
        <begin position="20"/>
        <end position="771"/>
    </location>
</feature>
<feature type="domain" description="Thioredoxin" evidence="3">
    <location>
        <begin position="615"/>
        <end position="763"/>
    </location>
</feature>